<name>A0A1F5T9C1_9BACT</name>
<evidence type="ECO:0000313" key="2">
    <source>
        <dbReference type="Proteomes" id="UP000178656"/>
    </source>
</evidence>
<evidence type="ECO:0000313" key="1">
    <source>
        <dbReference type="EMBL" id="OGF35041.1"/>
    </source>
</evidence>
<sequence length="208" mass="24430">MTPGTIHVQAGKGYVIALHTNHSMYPQKAFEECALMPIFLMDLNKKYPGYIRPMSVLQLYLEEVQKRYKKTPSALTIYRELLEWLSCDLSFDISPEIIANWIILRTFKQFAPLPHRNEHGKEWDEYKPDIIINLADSRGFPQLTIKPNNADMAELSYPYFDEIMEKVRNNLFEFSYLYRFNRVKGSVTYSPDKVLAALIALEWERQQP</sequence>
<protein>
    <submittedName>
        <fullName evidence="1">Uncharacterized protein</fullName>
    </submittedName>
</protein>
<reference evidence="1 2" key="1">
    <citation type="journal article" date="2016" name="Nat. Commun.">
        <title>Thousands of microbial genomes shed light on interconnected biogeochemical processes in an aquifer system.</title>
        <authorList>
            <person name="Anantharaman K."/>
            <person name="Brown C.T."/>
            <person name="Hug L.A."/>
            <person name="Sharon I."/>
            <person name="Castelle C.J."/>
            <person name="Probst A.J."/>
            <person name="Thomas B.C."/>
            <person name="Singh A."/>
            <person name="Wilkins M.J."/>
            <person name="Karaoz U."/>
            <person name="Brodie E.L."/>
            <person name="Williams K.H."/>
            <person name="Hubbard S.S."/>
            <person name="Banfield J.F."/>
        </authorList>
    </citation>
    <scope>NUCLEOTIDE SEQUENCE [LARGE SCALE GENOMIC DNA]</scope>
</reference>
<organism evidence="1 2">
    <name type="scientific">Candidatus Falkowbacteria bacterium RIFOXYC2_FULL_48_21</name>
    <dbReference type="NCBI Taxonomy" id="1798005"/>
    <lineage>
        <taxon>Bacteria</taxon>
        <taxon>Candidatus Falkowiibacteriota</taxon>
    </lineage>
</organism>
<proteinExistence type="predicted"/>
<dbReference type="EMBL" id="MFGM01000061">
    <property type="protein sequence ID" value="OGF35041.1"/>
    <property type="molecule type" value="Genomic_DNA"/>
</dbReference>
<accession>A0A1F5T9C1</accession>
<dbReference type="Proteomes" id="UP000178656">
    <property type="component" value="Unassembled WGS sequence"/>
</dbReference>
<comment type="caution">
    <text evidence="1">The sequence shown here is derived from an EMBL/GenBank/DDBJ whole genome shotgun (WGS) entry which is preliminary data.</text>
</comment>
<dbReference type="AlphaFoldDB" id="A0A1F5T9C1"/>
<gene>
    <name evidence="1" type="ORF">A2482_05295</name>
</gene>